<dbReference type="SUPFAM" id="SSF52440">
    <property type="entry name" value="PreATP-grasp domain"/>
    <property type="match status" value="1"/>
</dbReference>
<evidence type="ECO:0000256" key="3">
    <source>
        <dbReference type="ARBA" id="ARBA00010871"/>
    </source>
</evidence>
<dbReference type="InterPro" id="IPR013815">
    <property type="entry name" value="ATP_grasp_subdomain_1"/>
</dbReference>
<keyword evidence="7 14" id="KW-0067">ATP-binding</keyword>
<keyword evidence="5" id="KW-0479">Metal-binding</keyword>
<reference evidence="16 17" key="1">
    <citation type="submission" date="2021-03" db="EMBL/GenBank/DDBJ databases">
        <title>Genomic Encyclopedia of Type Strains, Phase IV (KMG-IV): sequencing the most valuable type-strain genomes for metagenomic binning, comparative biology and taxonomic classification.</title>
        <authorList>
            <person name="Goeker M."/>
        </authorList>
    </citation>
    <scope>NUCLEOTIDE SEQUENCE [LARGE SCALE GENOMIC DNA]</scope>
    <source>
        <strain evidence="16 17">DSM 27563</strain>
    </source>
</reference>
<dbReference type="Pfam" id="PF01820">
    <property type="entry name" value="Dala_Dala_lig_N"/>
    <property type="match status" value="1"/>
</dbReference>
<dbReference type="PROSITE" id="PS00843">
    <property type="entry name" value="DALA_DALA_LIGASE_1"/>
    <property type="match status" value="1"/>
</dbReference>
<evidence type="ECO:0000256" key="6">
    <source>
        <dbReference type="ARBA" id="ARBA00022741"/>
    </source>
</evidence>
<evidence type="ECO:0000256" key="10">
    <source>
        <dbReference type="ARBA" id="ARBA00022984"/>
    </source>
</evidence>
<evidence type="ECO:0000259" key="15">
    <source>
        <dbReference type="PROSITE" id="PS50975"/>
    </source>
</evidence>
<dbReference type="NCBIfam" id="NF002528">
    <property type="entry name" value="PRK01966.1-4"/>
    <property type="match status" value="1"/>
</dbReference>
<keyword evidence="11" id="KW-0464">Manganese</keyword>
<dbReference type="PROSITE" id="PS50975">
    <property type="entry name" value="ATP_GRASP"/>
    <property type="match status" value="1"/>
</dbReference>
<gene>
    <name evidence="13" type="primary">ddl</name>
    <name evidence="16" type="ORF">J2Z71_001442</name>
</gene>
<dbReference type="PIRSF" id="PIRSF039102">
    <property type="entry name" value="Ddl/VanB"/>
    <property type="match status" value="1"/>
</dbReference>
<evidence type="ECO:0000256" key="14">
    <source>
        <dbReference type="PROSITE-ProRule" id="PRU00409"/>
    </source>
</evidence>
<evidence type="ECO:0000256" key="8">
    <source>
        <dbReference type="ARBA" id="ARBA00022842"/>
    </source>
</evidence>
<dbReference type="Pfam" id="PF07478">
    <property type="entry name" value="Dala_Dala_lig_C"/>
    <property type="match status" value="1"/>
</dbReference>
<dbReference type="InterPro" id="IPR000291">
    <property type="entry name" value="D-Ala_lig_Van_CS"/>
</dbReference>
<dbReference type="InterPro" id="IPR011127">
    <property type="entry name" value="Dala_Dala_lig_N"/>
</dbReference>
<dbReference type="RefSeq" id="WP_210061566.1">
    <property type="nucleotide sequence ID" value="NZ_JAGGLJ010000014.1"/>
</dbReference>
<keyword evidence="9 13" id="KW-0133">Cell shape</keyword>
<dbReference type="InterPro" id="IPR011761">
    <property type="entry name" value="ATP-grasp"/>
</dbReference>
<dbReference type="Gene3D" id="3.30.1490.20">
    <property type="entry name" value="ATP-grasp fold, A domain"/>
    <property type="match status" value="1"/>
</dbReference>
<dbReference type="SUPFAM" id="SSF56059">
    <property type="entry name" value="Glutathione synthetase ATP-binding domain-like"/>
    <property type="match status" value="1"/>
</dbReference>
<dbReference type="PANTHER" id="PTHR23132">
    <property type="entry name" value="D-ALANINE--D-ALANINE LIGASE"/>
    <property type="match status" value="1"/>
</dbReference>
<proteinExistence type="inferred from homology"/>
<keyword evidence="13" id="KW-0963">Cytoplasm</keyword>
<evidence type="ECO:0000256" key="5">
    <source>
        <dbReference type="ARBA" id="ARBA00022723"/>
    </source>
</evidence>
<dbReference type="InterPro" id="IPR016185">
    <property type="entry name" value="PreATP-grasp_dom_sf"/>
</dbReference>
<keyword evidence="17" id="KW-1185">Reference proteome</keyword>
<evidence type="ECO:0000256" key="9">
    <source>
        <dbReference type="ARBA" id="ARBA00022960"/>
    </source>
</evidence>
<comment type="caution">
    <text evidence="16">The sequence shown here is derived from an EMBL/GenBank/DDBJ whole genome shotgun (WGS) entry which is preliminary data.</text>
</comment>
<comment type="subcellular location">
    <subcellularLocation>
        <location evidence="13">Cytoplasm</location>
    </subcellularLocation>
</comment>
<dbReference type="EC" id="6.3.2.4" evidence="13"/>
<comment type="cofactor">
    <cofactor evidence="1">
        <name>Mn(2+)</name>
        <dbReference type="ChEBI" id="CHEBI:29035"/>
    </cofactor>
</comment>
<evidence type="ECO:0000256" key="11">
    <source>
        <dbReference type="ARBA" id="ARBA00023211"/>
    </source>
</evidence>
<evidence type="ECO:0000313" key="16">
    <source>
        <dbReference type="EMBL" id="MBP2025893.1"/>
    </source>
</evidence>
<dbReference type="PANTHER" id="PTHR23132:SF25">
    <property type="entry name" value="D-ALANINE--D-ALANINE LIGASE A"/>
    <property type="match status" value="1"/>
</dbReference>
<dbReference type="PROSITE" id="PS00844">
    <property type="entry name" value="DALA_DALA_LIGASE_2"/>
    <property type="match status" value="1"/>
</dbReference>
<dbReference type="Proteomes" id="UP001519306">
    <property type="component" value="Unassembled WGS sequence"/>
</dbReference>
<dbReference type="EMBL" id="JAGGLJ010000014">
    <property type="protein sequence ID" value="MBP2025893.1"/>
    <property type="molecule type" value="Genomic_DNA"/>
</dbReference>
<dbReference type="InterPro" id="IPR011095">
    <property type="entry name" value="Dala_Dala_lig_C"/>
</dbReference>
<evidence type="ECO:0000256" key="4">
    <source>
        <dbReference type="ARBA" id="ARBA00022598"/>
    </source>
</evidence>
<sequence>MENIAVVFGGRSVEHEVSVITGMQIIENMDKSKYNPIPLYITKEGKFLSGDALKDFSVYKRNDFKDAVEVFFKPNAKDHNLYTVTKEKTGLFSKESKDVKVFANIDVIFPALHGTYGEDGCIQGLFELMDIAYVGCGVMSASVGMDKVTMKKIFKTEGIPVTEYFYFYKNEWKNKEEIIKRAEELGYSLFVKPANLGSSVGISKAKDRDSFINAVEIALNYDRKVLVEKAVEDPREINVAVLGYEDDLIASECEEPVGWKEFLSYEDKYISGGKNSKGTGMKNQKKNLPADLPDNIREEIQSLAKKSFRAIDAMGDARVDFLLDGDKVYVNEINTLPGSIAFYLWEASGIKFDELITKLIELSKVRYEQKSNNIYSYNSDLLKKTTYGAKL</sequence>
<dbReference type="HAMAP" id="MF_00047">
    <property type="entry name" value="Dala_Dala_lig"/>
    <property type="match status" value="1"/>
</dbReference>
<organism evidence="16 17">
    <name type="scientific">Peptoniphilus stercorisuis</name>
    <dbReference type="NCBI Taxonomy" id="1436965"/>
    <lineage>
        <taxon>Bacteria</taxon>
        <taxon>Bacillati</taxon>
        <taxon>Bacillota</taxon>
        <taxon>Tissierellia</taxon>
        <taxon>Tissierellales</taxon>
        <taxon>Peptoniphilaceae</taxon>
        <taxon>Peptoniphilus</taxon>
    </lineage>
</organism>
<comment type="cofactor">
    <cofactor evidence="2">
        <name>Mg(2+)</name>
        <dbReference type="ChEBI" id="CHEBI:18420"/>
    </cofactor>
</comment>
<keyword evidence="8" id="KW-0460">Magnesium</keyword>
<name>A0ABS4KDR2_9FIRM</name>
<evidence type="ECO:0000256" key="13">
    <source>
        <dbReference type="HAMAP-Rule" id="MF_00047"/>
    </source>
</evidence>
<dbReference type="Gene3D" id="3.30.470.20">
    <property type="entry name" value="ATP-grasp fold, B domain"/>
    <property type="match status" value="1"/>
</dbReference>
<evidence type="ECO:0000256" key="7">
    <source>
        <dbReference type="ARBA" id="ARBA00022840"/>
    </source>
</evidence>
<keyword evidence="10 13" id="KW-0573">Peptidoglycan synthesis</keyword>
<dbReference type="NCBIfam" id="TIGR01205">
    <property type="entry name" value="D_ala_D_alaTIGR"/>
    <property type="match status" value="1"/>
</dbReference>
<dbReference type="Gene3D" id="3.40.50.20">
    <property type="match status" value="1"/>
</dbReference>
<comment type="catalytic activity">
    <reaction evidence="13">
        <text>2 D-alanine + ATP = D-alanyl-D-alanine + ADP + phosphate + H(+)</text>
        <dbReference type="Rhea" id="RHEA:11224"/>
        <dbReference type="ChEBI" id="CHEBI:15378"/>
        <dbReference type="ChEBI" id="CHEBI:30616"/>
        <dbReference type="ChEBI" id="CHEBI:43474"/>
        <dbReference type="ChEBI" id="CHEBI:57416"/>
        <dbReference type="ChEBI" id="CHEBI:57822"/>
        <dbReference type="ChEBI" id="CHEBI:456216"/>
        <dbReference type="EC" id="6.3.2.4"/>
    </reaction>
</comment>
<dbReference type="GO" id="GO:0008716">
    <property type="term" value="F:D-alanine-D-alanine ligase activity"/>
    <property type="evidence" value="ECO:0007669"/>
    <property type="project" value="UniProtKB-EC"/>
</dbReference>
<comment type="function">
    <text evidence="13">Cell wall formation.</text>
</comment>
<evidence type="ECO:0000256" key="1">
    <source>
        <dbReference type="ARBA" id="ARBA00001936"/>
    </source>
</evidence>
<keyword evidence="6 14" id="KW-0547">Nucleotide-binding</keyword>
<accession>A0ABS4KDR2</accession>
<keyword evidence="4 13" id="KW-0436">Ligase</keyword>
<evidence type="ECO:0000313" key="17">
    <source>
        <dbReference type="Proteomes" id="UP001519306"/>
    </source>
</evidence>
<protein>
    <recommendedName>
        <fullName evidence="13">D-alanine--D-alanine ligase</fullName>
        <ecNumber evidence="13">6.3.2.4</ecNumber>
    </recommendedName>
    <alternativeName>
        <fullName evidence="13">D-Ala-D-Ala ligase</fullName>
    </alternativeName>
    <alternativeName>
        <fullName evidence="13">D-alanylalanine synthetase</fullName>
    </alternativeName>
</protein>
<evidence type="ECO:0000256" key="12">
    <source>
        <dbReference type="ARBA" id="ARBA00023316"/>
    </source>
</evidence>
<comment type="pathway">
    <text evidence="13">Cell wall biogenesis; peptidoglycan biosynthesis.</text>
</comment>
<dbReference type="InterPro" id="IPR005905">
    <property type="entry name" value="D_ala_D_ala"/>
</dbReference>
<evidence type="ECO:0000256" key="2">
    <source>
        <dbReference type="ARBA" id="ARBA00001946"/>
    </source>
</evidence>
<keyword evidence="12 13" id="KW-0961">Cell wall biogenesis/degradation</keyword>
<comment type="similarity">
    <text evidence="3 13">Belongs to the D-alanine--D-alanine ligase family.</text>
</comment>
<feature type="domain" description="ATP-grasp" evidence="15">
    <location>
        <begin position="151"/>
        <end position="361"/>
    </location>
</feature>